<dbReference type="Proteomes" id="UP000057134">
    <property type="component" value="Chromosome"/>
</dbReference>
<keyword evidence="1" id="KW-0472">Membrane</keyword>
<proteinExistence type="predicted"/>
<dbReference type="Pfam" id="PF10756">
    <property type="entry name" value="bPH_6"/>
    <property type="match status" value="1"/>
</dbReference>
<keyword evidence="4" id="KW-1185">Reference proteome</keyword>
<keyword evidence="1" id="KW-1133">Transmembrane helix</keyword>
<dbReference type="EMBL" id="CP011269">
    <property type="protein sequence ID" value="ALI26733.1"/>
    <property type="molecule type" value="Genomic_DNA"/>
</dbReference>
<organism evidence="3 4">
    <name type="scientific">Mycolicibacterium fortuitum</name>
    <name type="common">Mycobacterium fortuitum</name>
    <dbReference type="NCBI Taxonomy" id="1766"/>
    <lineage>
        <taxon>Bacteria</taxon>
        <taxon>Bacillati</taxon>
        <taxon>Actinomycetota</taxon>
        <taxon>Actinomycetes</taxon>
        <taxon>Mycobacteriales</taxon>
        <taxon>Mycobacteriaceae</taxon>
        <taxon>Mycolicibacterium</taxon>
    </lineage>
</organism>
<dbReference type="InterPro" id="IPR019692">
    <property type="entry name" value="CFP-6_PH"/>
</dbReference>
<evidence type="ECO:0000256" key="1">
    <source>
        <dbReference type="SAM" id="Phobius"/>
    </source>
</evidence>
<sequence>MTEMTDKKPVGMTRDSWDLEIRPYRTPYFAYGAALIIFLAHVAVGVLLKVGSTGVVFQTSDQVAIAMLGAIIGAVVLMFARPRLKVGPTGVAVRNLVSFKVIPWSEVLGVSFPVGARWARLDLPDDEYIPVMAIQAIDKGRAVAAMDEVRGLIDRYRPDLG</sequence>
<dbReference type="PATRIC" id="fig|1766.6.peg.2876"/>
<dbReference type="STRING" id="1766.XA26_28980"/>
<keyword evidence="1" id="KW-0812">Transmembrane</keyword>
<feature type="domain" description="Low molecular weight protein antigen 6 PH" evidence="2">
    <location>
        <begin position="81"/>
        <end position="150"/>
    </location>
</feature>
<accession>A0A0N9XG63</accession>
<reference evidence="3 4" key="1">
    <citation type="journal article" date="2015" name="MBio">
        <title>Enzymatic Degradation of Phenazines Can Generate Energy and Protect Sensitive Organisms from Toxicity.</title>
        <authorList>
            <person name="Costa K.C."/>
            <person name="Bergkessel M."/>
            <person name="Saunders S."/>
            <person name="Korlach J."/>
            <person name="Newman D.K."/>
        </authorList>
    </citation>
    <scope>NUCLEOTIDE SEQUENCE [LARGE SCALE GENOMIC DNA]</scope>
    <source>
        <strain evidence="3 4">CT6</strain>
    </source>
</reference>
<name>A0A0N9XG63_MYCFO</name>
<protein>
    <submittedName>
        <fullName evidence="3">FtsB-like protein</fullName>
    </submittedName>
</protein>
<evidence type="ECO:0000259" key="2">
    <source>
        <dbReference type="Pfam" id="PF10756"/>
    </source>
</evidence>
<gene>
    <name evidence="3" type="ORF">XA26_28980</name>
</gene>
<feature type="transmembrane region" description="Helical" evidence="1">
    <location>
        <begin position="28"/>
        <end position="50"/>
    </location>
</feature>
<feature type="transmembrane region" description="Helical" evidence="1">
    <location>
        <begin position="62"/>
        <end position="80"/>
    </location>
</feature>
<dbReference type="KEGG" id="mft:XA26_28980"/>
<evidence type="ECO:0000313" key="4">
    <source>
        <dbReference type="Proteomes" id="UP000057134"/>
    </source>
</evidence>
<evidence type="ECO:0000313" key="3">
    <source>
        <dbReference type="EMBL" id="ALI26733.1"/>
    </source>
</evidence>
<dbReference type="AlphaFoldDB" id="A0A0N9XG63"/>